<reference evidence="2 3" key="1">
    <citation type="journal article" date="2011" name="Nature">
        <title>Genome sequencing reveals insights into physiology and longevity of the naked mole rat.</title>
        <authorList>
            <person name="Kim E.B."/>
            <person name="Fang X."/>
            <person name="Fushan A.A."/>
            <person name="Huang Z."/>
            <person name="Lobanov A.V."/>
            <person name="Han L."/>
            <person name="Marino S.M."/>
            <person name="Sun X."/>
            <person name="Turanov A.A."/>
            <person name="Yang P."/>
            <person name="Yim S.H."/>
            <person name="Zhao X."/>
            <person name="Kasaikina M.V."/>
            <person name="Stoletzki N."/>
            <person name="Peng C."/>
            <person name="Polak P."/>
            <person name="Xiong Z."/>
            <person name="Kiezun A."/>
            <person name="Zhu Y."/>
            <person name="Chen Y."/>
            <person name="Kryukov G.V."/>
            <person name="Zhang Q."/>
            <person name="Peshkin L."/>
            <person name="Yang L."/>
            <person name="Bronson R.T."/>
            <person name="Buffenstein R."/>
            <person name="Wang B."/>
            <person name="Han C."/>
            <person name="Li Q."/>
            <person name="Chen L."/>
            <person name="Zhao W."/>
            <person name="Sunyaev S.R."/>
            <person name="Park T.J."/>
            <person name="Zhang G."/>
            <person name="Wang J."/>
            <person name="Gladyshev V.N."/>
        </authorList>
    </citation>
    <scope>NUCLEOTIDE SEQUENCE [LARGE SCALE GENOMIC DNA]</scope>
</reference>
<sequence length="271" mass="28544">MPRGLLVPSPGIPTRTAGNQGNILERRRGVDGNRGAMLGKERGRLPAAVRVVVRRLPGAWGAELGARRPAALEGLGGKRVRLPAPEGLLAWMIVNFHSHTVFVRVAKRAAAFQRASCGLERPKPALWELSSDSVPSEARAGPVLPRPHTDAAPPQPPVLKRAPTRLLPAPRSQPVQAARRGAGTNFFHSSAARGQCYPDVCMVSRLRKAAPPGAPGAQDPYCCVAGGPLSAAARSGRPLHGPQSSSAAAAPRCWPGRDCSTITPLPGLYEL</sequence>
<proteinExistence type="predicted"/>
<protein>
    <submittedName>
        <fullName evidence="2">Uncharacterized protein</fullName>
    </submittedName>
</protein>
<name>G5B609_HETGA</name>
<dbReference type="Proteomes" id="UP000006813">
    <property type="component" value="Unassembled WGS sequence"/>
</dbReference>
<dbReference type="AlphaFoldDB" id="G5B609"/>
<evidence type="ECO:0000256" key="1">
    <source>
        <dbReference type="SAM" id="MobiDB-lite"/>
    </source>
</evidence>
<dbReference type="InParanoid" id="G5B609"/>
<organism evidence="2 3">
    <name type="scientific">Heterocephalus glaber</name>
    <name type="common">Naked mole rat</name>
    <dbReference type="NCBI Taxonomy" id="10181"/>
    <lineage>
        <taxon>Eukaryota</taxon>
        <taxon>Metazoa</taxon>
        <taxon>Chordata</taxon>
        <taxon>Craniata</taxon>
        <taxon>Vertebrata</taxon>
        <taxon>Euteleostomi</taxon>
        <taxon>Mammalia</taxon>
        <taxon>Eutheria</taxon>
        <taxon>Euarchontoglires</taxon>
        <taxon>Glires</taxon>
        <taxon>Rodentia</taxon>
        <taxon>Hystricomorpha</taxon>
        <taxon>Bathyergidae</taxon>
        <taxon>Heterocephalus</taxon>
    </lineage>
</organism>
<accession>G5B609</accession>
<dbReference type="EMBL" id="JH168613">
    <property type="protein sequence ID" value="EHB04723.1"/>
    <property type="molecule type" value="Genomic_DNA"/>
</dbReference>
<feature type="region of interest" description="Disordered" evidence="1">
    <location>
        <begin position="233"/>
        <end position="252"/>
    </location>
</feature>
<gene>
    <name evidence="2" type="ORF">GW7_02841</name>
</gene>
<evidence type="ECO:0000313" key="2">
    <source>
        <dbReference type="EMBL" id="EHB04723.1"/>
    </source>
</evidence>
<feature type="region of interest" description="Disordered" evidence="1">
    <location>
        <begin position="130"/>
        <end position="180"/>
    </location>
</feature>
<evidence type="ECO:0000313" key="3">
    <source>
        <dbReference type="Proteomes" id="UP000006813"/>
    </source>
</evidence>